<keyword evidence="12" id="KW-1185">Reference proteome</keyword>
<keyword evidence="4 8" id="KW-0479">Metal-binding</keyword>
<dbReference type="GO" id="GO:0004540">
    <property type="term" value="F:RNA nuclease activity"/>
    <property type="evidence" value="ECO:0007669"/>
    <property type="project" value="InterPro"/>
</dbReference>
<feature type="binding site" evidence="8">
    <location>
        <position position="6"/>
    </location>
    <ligand>
        <name>Mg(2+)</name>
        <dbReference type="ChEBI" id="CHEBI:18420"/>
    </ligand>
</feature>
<keyword evidence="2 8" id="KW-1277">Toxin-antitoxin system</keyword>
<dbReference type="InterPro" id="IPR002716">
    <property type="entry name" value="PIN_dom"/>
</dbReference>
<keyword evidence="5 8" id="KW-0378">Hydrolase</keyword>
<organism evidence="11 13">
    <name type="scientific">Devosia psychrophila</name>
    <dbReference type="NCBI Taxonomy" id="728005"/>
    <lineage>
        <taxon>Bacteria</taxon>
        <taxon>Pseudomonadati</taxon>
        <taxon>Pseudomonadota</taxon>
        <taxon>Alphaproteobacteria</taxon>
        <taxon>Hyphomicrobiales</taxon>
        <taxon>Devosiaceae</taxon>
        <taxon>Devosia</taxon>
    </lineage>
</organism>
<feature type="domain" description="PIN" evidence="9">
    <location>
        <begin position="3"/>
        <end position="130"/>
    </location>
</feature>
<dbReference type="STRING" id="728005.SAMN04488059_1763"/>
<evidence type="ECO:0000313" key="10">
    <source>
        <dbReference type="EMBL" id="KKC34411.1"/>
    </source>
</evidence>
<evidence type="ECO:0000256" key="4">
    <source>
        <dbReference type="ARBA" id="ARBA00022723"/>
    </source>
</evidence>
<feature type="binding site" evidence="8">
    <location>
        <position position="105"/>
    </location>
    <ligand>
        <name>Mg(2+)</name>
        <dbReference type="ChEBI" id="CHEBI:18420"/>
    </ligand>
</feature>
<evidence type="ECO:0000313" key="12">
    <source>
        <dbReference type="Proteomes" id="UP000033519"/>
    </source>
</evidence>
<dbReference type="HAMAP" id="MF_00265">
    <property type="entry name" value="VapC_Nob1"/>
    <property type="match status" value="1"/>
</dbReference>
<dbReference type="InterPro" id="IPR022907">
    <property type="entry name" value="VapC_family"/>
</dbReference>
<dbReference type="EMBL" id="FOMB01000076">
    <property type="protein sequence ID" value="SFD47757.1"/>
    <property type="molecule type" value="Genomic_DNA"/>
</dbReference>
<evidence type="ECO:0000259" key="9">
    <source>
        <dbReference type="Pfam" id="PF01850"/>
    </source>
</evidence>
<dbReference type="Pfam" id="PF01850">
    <property type="entry name" value="PIN"/>
    <property type="match status" value="1"/>
</dbReference>
<dbReference type="Proteomes" id="UP000033519">
    <property type="component" value="Unassembled WGS sequence"/>
</dbReference>
<dbReference type="InterPro" id="IPR029060">
    <property type="entry name" value="PIN-like_dom_sf"/>
</dbReference>
<evidence type="ECO:0000256" key="8">
    <source>
        <dbReference type="HAMAP-Rule" id="MF_00265"/>
    </source>
</evidence>
<evidence type="ECO:0000313" key="13">
    <source>
        <dbReference type="Proteomes" id="UP000182258"/>
    </source>
</evidence>
<dbReference type="GO" id="GO:0090729">
    <property type="term" value="F:toxin activity"/>
    <property type="evidence" value="ECO:0007669"/>
    <property type="project" value="UniProtKB-KW"/>
</dbReference>
<dbReference type="PANTHER" id="PTHR33653">
    <property type="entry name" value="RIBONUCLEASE VAPC2"/>
    <property type="match status" value="1"/>
</dbReference>
<dbReference type="SUPFAM" id="SSF88723">
    <property type="entry name" value="PIN domain-like"/>
    <property type="match status" value="1"/>
</dbReference>
<dbReference type="Proteomes" id="UP000182258">
    <property type="component" value="Unassembled WGS sequence"/>
</dbReference>
<dbReference type="EC" id="3.1.-.-" evidence="8"/>
<dbReference type="GO" id="GO:0000287">
    <property type="term" value="F:magnesium ion binding"/>
    <property type="evidence" value="ECO:0007669"/>
    <property type="project" value="UniProtKB-UniRule"/>
</dbReference>
<dbReference type="GO" id="GO:0016787">
    <property type="term" value="F:hydrolase activity"/>
    <property type="evidence" value="ECO:0007669"/>
    <property type="project" value="UniProtKB-KW"/>
</dbReference>
<evidence type="ECO:0000256" key="5">
    <source>
        <dbReference type="ARBA" id="ARBA00022801"/>
    </source>
</evidence>
<keyword evidence="8" id="KW-0800">Toxin</keyword>
<evidence type="ECO:0000313" key="11">
    <source>
        <dbReference type="EMBL" id="SFD47757.1"/>
    </source>
</evidence>
<dbReference type="PANTHER" id="PTHR33653:SF1">
    <property type="entry name" value="RIBONUCLEASE VAPC2"/>
    <property type="match status" value="1"/>
</dbReference>
<evidence type="ECO:0000256" key="2">
    <source>
        <dbReference type="ARBA" id="ARBA00022649"/>
    </source>
</evidence>
<comment type="similarity">
    <text evidence="7 8">Belongs to the PINc/VapC protein family.</text>
</comment>
<dbReference type="RefSeq" id="WP_046169544.1">
    <property type="nucleotide sequence ID" value="NZ_FOMB01000076.1"/>
</dbReference>
<reference evidence="10 12" key="1">
    <citation type="submission" date="2015-03" db="EMBL/GenBank/DDBJ databases">
        <authorList>
            <person name="Lepp D."/>
            <person name="Hassan Y.I."/>
            <person name="Li X.-Z."/>
            <person name="Zhou T."/>
        </authorList>
    </citation>
    <scope>NUCLEOTIDE SEQUENCE [LARGE SCALE GENOMIC DNA]</scope>
    <source>
        <strain evidence="10 12">Cr7-05</strain>
    </source>
</reference>
<dbReference type="Gene3D" id="3.40.50.1010">
    <property type="entry name" value="5'-nuclease"/>
    <property type="match status" value="1"/>
</dbReference>
<reference evidence="11 13" key="2">
    <citation type="submission" date="2016-10" db="EMBL/GenBank/DDBJ databases">
        <authorList>
            <person name="de Groot N.N."/>
        </authorList>
    </citation>
    <scope>NUCLEOTIDE SEQUENCE [LARGE SCALE GENOMIC DNA]</scope>
    <source>
        <strain evidence="11 13">CGMCC 1.10210</strain>
    </source>
</reference>
<dbReference type="CDD" id="cd18746">
    <property type="entry name" value="PIN_VapC4-5_FitB-like"/>
    <property type="match status" value="1"/>
</dbReference>
<protein>
    <recommendedName>
        <fullName evidence="8">Ribonuclease VapC</fullName>
        <shortName evidence="8">RNase VapC</shortName>
        <ecNumber evidence="8">3.1.-.-</ecNumber>
    </recommendedName>
    <alternativeName>
        <fullName evidence="8">Toxin VapC</fullName>
    </alternativeName>
</protein>
<sequence>MNYLLDTNVLSEVRRPAPDSNVLTWLDQVDEDRVYLSVISIAEIARGIALLDDGRRKHELAIWLEHELPARFESRVLDGDTQTALLWGRMMGDASREGRGLSVMDGWIAAIAKRHGLTLVTRNTKDFQDTGIELADPWSAGFP</sequence>
<keyword evidence="6 8" id="KW-0460">Magnesium</keyword>
<evidence type="ECO:0000256" key="3">
    <source>
        <dbReference type="ARBA" id="ARBA00022722"/>
    </source>
</evidence>
<keyword evidence="3 8" id="KW-0540">Nuclease</keyword>
<evidence type="ECO:0000256" key="6">
    <source>
        <dbReference type="ARBA" id="ARBA00022842"/>
    </source>
</evidence>
<dbReference type="AlphaFoldDB" id="A0A0F5Q189"/>
<dbReference type="EMBL" id="LAPV01000032">
    <property type="protein sequence ID" value="KKC34411.1"/>
    <property type="molecule type" value="Genomic_DNA"/>
</dbReference>
<dbReference type="OrthoDB" id="5458135at2"/>
<evidence type="ECO:0000256" key="1">
    <source>
        <dbReference type="ARBA" id="ARBA00001946"/>
    </source>
</evidence>
<dbReference type="InterPro" id="IPR050556">
    <property type="entry name" value="Type_II_TA_system_RNase"/>
</dbReference>
<comment type="function">
    <text evidence="8">Toxic component of a toxin-antitoxin (TA) system. An RNase.</text>
</comment>
<gene>
    <name evidence="8" type="primary">vapC</name>
    <name evidence="11" type="ORF">SAMN04488059_1763</name>
    <name evidence="10" type="ORF">WH91_03020</name>
</gene>
<accession>A0A0F5Q189</accession>
<evidence type="ECO:0000256" key="7">
    <source>
        <dbReference type="ARBA" id="ARBA00038093"/>
    </source>
</evidence>
<proteinExistence type="inferred from homology"/>
<comment type="cofactor">
    <cofactor evidence="1 8">
        <name>Mg(2+)</name>
        <dbReference type="ChEBI" id="CHEBI:18420"/>
    </cofactor>
</comment>
<dbReference type="PATRIC" id="fig|728005.3.peg.2972"/>
<name>A0A0F5Q189_9HYPH</name>